<feature type="domain" description="Small ribosomal subunit protein uS10" evidence="4">
    <location>
        <begin position="1"/>
        <end position="34"/>
    </location>
</feature>
<proteinExistence type="predicted"/>
<name>A0A5J4UUU7_9EUKA</name>
<keyword evidence="1" id="KW-0689">Ribosomal protein</keyword>
<dbReference type="Gene3D" id="3.30.70.600">
    <property type="entry name" value="Ribosomal protein S10 domain"/>
    <property type="match status" value="1"/>
</dbReference>
<organism evidence="5 6">
    <name type="scientific">Streblomastix strix</name>
    <dbReference type="NCBI Taxonomy" id="222440"/>
    <lineage>
        <taxon>Eukaryota</taxon>
        <taxon>Metamonada</taxon>
        <taxon>Preaxostyla</taxon>
        <taxon>Oxymonadida</taxon>
        <taxon>Streblomastigidae</taxon>
        <taxon>Streblomastix</taxon>
    </lineage>
</organism>
<dbReference type="InterPro" id="IPR036838">
    <property type="entry name" value="Ribosomal_uS10_dom_sf"/>
</dbReference>
<dbReference type="InterPro" id="IPR027486">
    <property type="entry name" value="Ribosomal_uS10_dom"/>
</dbReference>
<evidence type="ECO:0000313" key="6">
    <source>
        <dbReference type="Proteomes" id="UP000324800"/>
    </source>
</evidence>
<evidence type="ECO:0000256" key="2">
    <source>
        <dbReference type="ARBA" id="ARBA00023274"/>
    </source>
</evidence>
<protein>
    <recommendedName>
        <fullName evidence="4">Small ribosomal subunit protein uS10 domain-containing protein</fullName>
    </recommendedName>
</protein>
<dbReference type="AlphaFoldDB" id="A0A5J4UUU7"/>
<evidence type="ECO:0000256" key="1">
    <source>
        <dbReference type="ARBA" id="ARBA00022980"/>
    </source>
</evidence>
<dbReference type="Proteomes" id="UP000324800">
    <property type="component" value="Unassembled WGS sequence"/>
</dbReference>
<dbReference type="Pfam" id="PF00338">
    <property type="entry name" value="Ribosomal_S10"/>
    <property type="match status" value="1"/>
</dbReference>
<dbReference type="OrthoDB" id="10248551at2759"/>
<evidence type="ECO:0000256" key="3">
    <source>
        <dbReference type="SAM" id="MobiDB-lite"/>
    </source>
</evidence>
<dbReference type="GO" id="GO:0005840">
    <property type="term" value="C:ribosome"/>
    <property type="evidence" value="ECO:0007669"/>
    <property type="project" value="UniProtKB-KW"/>
</dbReference>
<feature type="non-terminal residue" evidence="5">
    <location>
        <position position="1"/>
    </location>
</feature>
<dbReference type="GO" id="GO:1990904">
    <property type="term" value="C:ribonucleoprotein complex"/>
    <property type="evidence" value="ECO:0007669"/>
    <property type="project" value="UniProtKB-KW"/>
</dbReference>
<feature type="region of interest" description="Disordered" evidence="3">
    <location>
        <begin position="42"/>
        <end position="71"/>
    </location>
</feature>
<evidence type="ECO:0000259" key="4">
    <source>
        <dbReference type="Pfam" id="PF00338"/>
    </source>
</evidence>
<gene>
    <name evidence="5" type="ORF">EZS28_030959</name>
</gene>
<comment type="caution">
    <text evidence="5">The sequence shown here is derived from an EMBL/GenBank/DDBJ whole genome shotgun (WGS) entry which is preliminary data.</text>
</comment>
<evidence type="ECO:0000313" key="5">
    <source>
        <dbReference type="EMBL" id="KAA6373515.1"/>
    </source>
</evidence>
<sequence length="71" mass="7934">EMRIHKRVIELRTTVDAVKDIVNVDIDPGVEVDVSLLKFEKKPSKAPKKKADEAVKQPEAVKTEPVKEAAK</sequence>
<dbReference type="EMBL" id="SNRW01012686">
    <property type="protein sequence ID" value="KAA6373515.1"/>
    <property type="molecule type" value="Genomic_DNA"/>
</dbReference>
<reference evidence="5 6" key="1">
    <citation type="submission" date="2019-03" db="EMBL/GenBank/DDBJ databases">
        <title>Single cell metagenomics reveals metabolic interactions within the superorganism composed of flagellate Streblomastix strix and complex community of Bacteroidetes bacteria on its surface.</title>
        <authorList>
            <person name="Treitli S.C."/>
            <person name="Kolisko M."/>
            <person name="Husnik F."/>
            <person name="Keeling P."/>
            <person name="Hampl V."/>
        </authorList>
    </citation>
    <scope>NUCLEOTIDE SEQUENCE [LARGE SCALE GENOMIC DNA]</scope>
    <source>
        <strain evidence="5">ST1C</strain>
    </source>
</reference>
<keyword evidence="2" id="KW-0687">Ribonucleoprotein</keyword>
<accession>A0A5J4UUU7</accession>